<proteinExistence type="predicted"/>
<reference evidence="1" key="1">
    <citation type="submission" date="2022-07" db="EMBL/GenBank/DDBJ databases">
        <title>Phylogenomic reconstructions and comparative analyses of Kickxellomycotina fungi.</title>
        <authorList>
            <person name="Reynolds N.K."/>
            <person name="Stajich J.E."/>
            <person name="Barry K."/>
            <person name="Grigoriev I.V."/>
            <person name="Crous P."/>
            <person name="Smith M.E."/>
        </authorList>
    </citation>
    <scope>NUCLEOTIDE SEQUENCE</scope>
    <source>
        <strain evidence="1">BCRC 34780</strain>
    </source>
</reference>
<keyword evidence="1" id="KW-0269">Exonuclease</keyword>
<accession>A0ACC1KTT6</accession>
<evidence type="ECO:0000313" key="2">
    <source>
        <dbReference type="Proteomes" id="UP001140087"/>
    </source>
</evidence>
<feature type="non-terminal residue" evidence="1">
    <location>
        <position position="1"/>
    </location>
</feature>
<evidence type="ECO:0000313" key="1">
    <source>
        <dbReference type="EMBL" id="KAJ2794838.1"/>
    </source>
</evidence>
<name>A0ACC1KTT6_9FUNG</name>
<keyword evidence="2" id="KW-1185">Reference proteome</keyword>
<gene>
    <name evidence="1" type="primary">exo2_2</name>
    <name evidence="1" type="ORF">H4R21_005343</name>
</gene>
<dbReference type="Proteomes" id="UP001140087">
    <property type="component" value="Unassembled WGS sequence"/>
</dbReference>
<keyword evidence="1" id="KW-0378">Hydrolase</keyword>
<organism evidence="1 2">
    <name type="scientific">Coemansia helicoidea</name>
    <dbReference type="NCBI Taxonomy" id="1286919"/>
    <lineage>
        <taxon>Eukaryota</taxon>
        <taxon>Fungi</taxon>
        <taxon>Fungi incertae sedis</taxon>
        <taxon>Zoopagomycota</taxon>
        <taxon>Kickxellomycotina</taxon>
        <taxon>Kickxellomycetes</taxon>
        <taxon>Kickxellales</taxon>
        <taxon>Kickxellaceae</taxon>
        <taxon>Coemansia</taxon>
    </lineage>
</organism>
<protein>
    <submittedName>
        <fullName evidence="1">Exonuclease II Exo2</fullName>
    </submittedName>
</protein>
<keyword evidence="1" id="KW-0540">Nuclease</keyword>
<dbReference type="EMBL" id="JANBUN010002362">
    <property type="protein sequence ID" value="KAJ2794838.1"/>
    <property type="molecule type" value="Genomic_DNA"/>
</dbReference>
<comment type="caution">
    <text evidence="1">The sequence shown here is derived from an EMBL/GenBank/DDBJ whole genome shotgun (WGS) entry which is preliminary data.</text>
</comment>
<sequence length="614" mass="65577">CRGIEFIMPSLARGGGAPALRLIRGLVNGTRCRATMLPGFPSLFTVPHTAGLAFNGTEVFGSPSRDETMMVNLLGCAFDEAGSTAGAAQELLRGRAAHGMYLPRRMFVSWPYLADTALVGVSDEHGVYTIDSSGTSMLCFAHSSDGERQIWKRMYLTATQAAKRERGVVVPERRGMLLHVLPLRGMKMYPNGSLVRDYGFPAPEAVREARPWAPVASWADAGVQSFPAGLALADLAGPWASNPRFDEYEAVPLEDAYAVGSRVFFLGRTPLYGSPGKVTGHARDGSGAVVGVNLQLLAIAHPAAAKRENFLGVEALKALSLTGRGVYTPSYAVARNVGMSTLLLSRITSRMIIVCESGAGGGDDSSRVHIGLNLKFEARRQRVAGYTRRAPNGWQYSDRAIALIASYKAAFPDMFANLERAVKHDSQTTAAQCFAPAAYGAAADGASNGAHIAGEIKRLKQWFKANVDSNAMSPVSTESEILSKEQVDAIVEARAATTPPATRAVVVSAVRREAALQPANAQYLLGTQSLMVGHRVAFVAERGASALFGARGYIVAIHARETAQPASHPSNGRHVDRPQQEGLPADKIQMVEILLDKPFANGTTLDGKCPPYRG</sequence>
<feature type="non-terminal residue" evidence="1">
    <location>
        <position position="614"/>
    </location>
</feature>